<name>A0A3N0DZV3_9ACTN</name>
<dbReference type="Pfam" id="PF14378">
    <property type="entry name" value="PAP2_3"/>
    <property type="match status" value="1"/>
</dbReference>
<dbReference type="Proteomes" id="UP000277094">
    <property type="component" value="Unassembled WGS sequence"/>
</dbReference>
<reference evidence="3 4" key="1">
    <citation type="submission" date="2018-11" db="EMBL/GenBank/DDBJ databases">
        <authorList>
            <person name="Li F."/>
        </authorList>
    </citation>
    <scope>NUCLEOTIDE SEQUENCE [LARGE SCALE GENOMIC DNA]</scope>
    <source>
        <strain evidence="3 4">KIS18-7</strain>
    </source>
</reference>
<feature type="transmembrane region" description="Helical" evidence="1">
    <location>
        <begin position="57"/>
        <end position="74"/>
    </location>
</feature>
<proteinExistence type="predicted"/>
<sequence>MTSTVVESPERVSRGYFGPAARLWALVLTFVAVGIARSAVVGVPFRDPRGEYFRGRLALTVGVFVLFVVADGVIRARRRSDLRSVLASIRRRWDARRLAAAAVALLAYDVTYHNLKSWDAFNKPRDAMLESWDRWIFGGHSPAVLLHHLLGVGSSAHAIMLWYSSFALLAILAFPAAVALARRTRDAYVGIASLCWVWILGTGTYYLIPSLGPFHEAPQDFASLPTMTAQRTQRTYLAERAQLLAHPGTHDAFAQVSAFASLHVGVTATIIGLAWWHRLRRTVIALSVYLVGTMIATVYLGWHFFVDLPAGLVIAGLAWILGPLTIGVRTRPTAKPGLL</sequence>
<organism evidence="3 4">
    <name type="scientific">Nocardioides marmorisolisilvae</name>
    <dbReference type="NCBI Taxonomy" id="1542737"/>
    <lineage>
        <taxon>Bacteria</taxon>
        <taxon>Bacillati</taxon>
        <taxon>Actinomycetota</taxon>
        <taxon>Actinomycetes</taxon>
        <taxon>Propionibacteriales</taxon>
        <taxon>Nocardioidaceae</taxon>
        <taxon>Nocardioides</taxon>
    </lineage>
</organism>
<dbReference type="InterPro" id="IPR026841">
    <property type="entry name" value="Aur1/Ipt1"/>
</dbReference>
<accession>A0A3N0DZV3</accession>
<feature type="domain" description="Inositolphosphotransferase Aur1/Ipt1" evidence="2">
    <location>
        <begin position="131"/>
        <end position="320"/>
    </location>
</feature>
<feature type="transmembrane region" description="Helical" evidence="1">
    <location>
        <begin position="252"/>
        <end position="276"/>
    </location>
</feature>
<protein>
    <submittedName>
        <fullName evidence="3">Inositol phosphorylceramide synthase</fullName>
    </submittedName>
</protein>
<dbReference type="EMBL" id="RJSG01000001">
    <property type="protein sequence ID" value="RNL81139.1"/>
    <property type="molecule type" value="Genomic_DNA"/>
</dbReference>
<dbReference type="RefSeq" id="WP_123232344.1">
    <property type="nucleotide sequence ID" value="NZ_RJSG01000001.1"/>
</dbReference>
<feature type="transmembrane region" description="Helical" evidence="1">
    <location>
        <begin position="308"/>
        <end position="328"/>
    </location>
</feature>
<evidence type="ECO:0000259" key="2">
    <source>
        <dbReference type="Pfam" id="PF14378"/>
    </source>
</evidence>
<comment type="caution">
    <text evidence="3">The sequence shown here is derived from an EMBL/GenBank/DDBJ whole genome shotgun (WGS) entry which is preliminary data.</text>
</comment>
<evidence type="ECO:0000313" key="3">
    <source>
        <dbReference type="EMBL" id="RNL81139.1"/>
    </source>
</evidence>
<feature type="transmembrane region" description="Helical" evidence="1">
    <location>
        <begin position="159"/>
        <end position="180"/>
    </location>
</feature>
<dbReference type="GO" id="GO:0016020">
    <property type="term" value="C:membrane"/>
    <property type="evidence" value="ECO:0007669"/>
    <property type="project" value="UniProtKB-SubCell"/>
</dbReference>
<keyword evidence="1" id="KW-0812">Transmembrane</keyword>
<keyword evidence="1" id="KW-0472">Membrane</keyword>
<evidence type="ECO:0000256" key="1">
    <source>
        <dbReference type="SAM" id="Phobius"/>
    </source>
</evidence>
<evidence type="ECO:0000313" key="4">
    <source>
        <dbReference type="Proteomes" id="UP000277094"/>
    </source>
</evidence>
<keyword evidence="1" id="KW-1133">Transmembrane helix</keyword>
<feature type="transmembrane region" description="Helical" evidence="1">
    <location>
        <begin position="23"/>
        <end position="45"/>
    </location>
</feature>
<dbReference type="AlphaFoldDB" id="A0A3N0DZV3"/>
<dbReference type="CDD" id="cd03386">
    <property type="entry name" value="PAP2_Aur1_like"/>
    <property type="match status" value="1"/>
</dbReference>
<gene>
    <name evidence="3" type="ORF">EFL95_01825</name>
</gene>
<feature type="transmembrane region" description="Helical" evidence="1">
    <location>
        <begin position="283"/>
        <end position="302"/>
    </location>
</feature>
<feature type="transmembrane region" description="Helical" evidence="1">
    <location>
        <begin position="187"/>
        <end position="208"/>
    </location>
</feature>
<feature type="transmembrane region" description="Helical" evidence="1">
    <location>
        <begin position="95"/>
        <end position="115"/>
    </location>
</feature>
<keyword evidence="4" id="KW-1185">Reference proteome</keyword>
<dbReference type="OrthoDB" id="5171662at2"/>